<protein>
    <submittedName>
        <fullName evidence="2">DUF2254 domain-containing protein</fullName>
    </submittedName>
</protein>
<keyword evidence="1" id="KW-1133">Transmembrane helix</keyword>
<dbReference type="AlphaFoldDB" id="A0A6N8GR96"/>
<name>A0A6N8GR96_9MICC</name>
<dbReference type="RefSeq" id="WP_156270668.1">
    <property type="nucleotide sequence ID" value="NZ_WOGU01000020.1"/>
</dbReference>
<proteinExistence type="predicted"/>
<feature type="transmembrane region" description="Helical" evidence="1">
    <location>
        <begin position="140"/>
        <end position="163"/>
    </location>
</feature>
<accession>A0A6N8GR96</accession>
<evidence type="ECO:0000313" key="2">
    <source>
        <dbReference type="EMBL" id="MUN64790.1"/>
    </source>
</evidence>
<feature type="transmembrane region" description="Helical" evidence="1">
    <location>
        <begin position="63"/>
        <end position="88"/>
    </location>
</feature>
<dbReference type="EMBL" id="WOGU01000020">
    <property type="protein sequence ID" value="MUN64790.1"/>
    <property type="molecule type" value="Genomic_DNA"/>
</dbReference>
<keyword evidence="1" id="KW-0812">Transmembrane</keyword>
<gene>
    <name evidence="2" type="ORF">GMA12_16865</name>
</gene>
<keyword evidence="3" id="KW-1185">Reference proteome</keyword>
<keyword evidence="1" id="KW-0472">Membrane</keyword>
<organism evidence="2 3">
    <name type="scientific">Kocuria sediminis</name>
    <dbReference type="NCBI Taxonomy" id="1038857"/>
    <lineage>
        <taxon>Bacteria</taxon>
        <taxon>Bacillati</taxon>
        <taxon>Actinomycetota</taxon>
        <taxon>Actinomycetes</taxon>
        <taxon>Micrococcales</taxon>
        <taxon>Micrococcaceae</taxon>
        <taxon>Kocuria</taxon>
    </lineage>
</organism>
<evidence type="ECO:0000313" key="3">
    <source>
        <dbReference type="Proteomes" id="UP000436989"/>
    </source>
</evidence>
<dbReference type="Proteomes" id="UP000436989">
    <property type="component" value="Unassembled WGS sequence"/>
</dbReference>
<feature type="transmembrane region" description="Helical" evidence="1">
    <location>
        <begin position="109"/>
        <end position="128"/>
    </location>
</feature>
<comment type="caution">
    <text evidence="2">The sequence shown here is derived from an EMBL/GenBank/DDBJ whole genome shotgun (WGS) entry which is preliminary data.</text>
</comment>
<reference evidence="2 3" key="1">
    <citation type="submission" date="2019-12" db="EMBL/GenBank/DDBJ databases">
        <authorList>
            <person name="Shi Y."/>
        </authorList>
    </citation>
    <scope>NUCLEOTIDE SEQUENCE [LARGE SCALE GENOMIC DNA]</scope>
    <source>
        <strain evidence="2 3">JCM 17929</strain>
    </source>
</reference>
<dbReference type="Pfam" id="PF10011">
    <property type="entry name" value="DUF2254"/>
    <property type="match status" value="1"/>
</dbReference>
<dbReference type="InterPro" id="IPR018723">
    <property type="entry name" value="DUF2254_membrane"/>
</dbReference>
<evidence type="ECO:0000256" key="1">
    <source>
        <dbReference type="SAM" id="Phobius"/>
    </source>
</evidence>
<sequence>MRNLSGWWHRVAGAFWFVPALCLLAALLLAQAVVAIDRVLPDAPSSPWFSWVYAVGIDGSRSMLAAIGTSMLAVAATAFSITISVVATASSTYGPRLVRNFMADRGNQLVLGVLVATFLYALLVLRTIRSAGDNLAAPFVPHLAVNLAVVLAVADVALLVWFIHHIAASVQVDTLVHRVRRDFRAALERWHPEQPPEDATRTSALRPGGAEIPAGTTGYLVEADLERLRDLAADQDAVLELVPRVGDHLLATEPLARVWPEAQAEDLAEQVRRCLRTADARTSDQDVRFAQQQVVELAVRALSPGTNDPYTAINAIEELAAGIAIAVSRPAPANTLVHDGTARVHYRPVELEEIVAMPFDHIRPHALGYVPVLKSLIDLAARTDRATIHPGATGWTRDHIDVLMDEFRAQDPHPHDLQQVEQHLAHRRTDPFRGAGGH</sequence>